<evidence type="ECO:0000256" key="1">
    <source>
        <dbReference type="ARBA" id="ARBA00023015"/>
    </source>
</evidence>
<evidence type="ECO:0000313" key="6">
    <source>
        <dbReference type="Proteomes" id="UP001165069"/>
    </source>
</evidence>
<evidence type="ECO:0000256" key="3">
    <source>
        <dbReference type="ARBA" id="ARBA00023163"/>
    </source>
</evidence>
<dbReference type="Gene3D" id="1.10.10.60">
    <property type="entry name" value="Homeodomain-like"/>
    <property type="match status" value="1"/>
</dbReference>
<reference evidence="5 6" key="1">
    <citation type="journal article" date="2023" name="Antonie Van Leeuwenhoek">
        <title>Mesoterricola silvestris gen. nov., sp. nov., Mesoterricola sediminis sp. nov., Geothrix oryzae sp. nov., Geothrix edaphica sp. nov., Geothrix rubra sp. nov., and Geothrix limicola sp. nov., six novel members of Acidobacteriota isolated from soils.</title>
        <authorList>
            <person name="Itoh H."/>
            <person name="Sugisawa Y."/>
            <person name="Mise K."/>
            <person name="Xu Z."/>
            <person name="Kuniyasu M."/>
            <person name="Ushijima N."/>
            <person name="Kawano K."/>
            <person name="Kobayashi E."/>
            <person name="Shiratori Y."/>
            <person name="Masuda Y."/>
            <person name="Senoo K."/>
        </authorList>
    </citation>
    <scope>NUCLEOTIDE SEQUENCE [LARGE SCALE GENOMIC DNA]</scope>
    <source>
        <strain evidence="5 6">Red804</strain>
    </source>
</reference>
<dbReference type="InterPro" id="IPR046532">
    <property type="entry name" value="DUF6597"/>
</dbReference>
<dbReference type="SMART" id="SM00342">
    <property type="entry name" value="HTH_ARAC"/>
    <property type="match status" value="1"/>
</dbReference>
<sequence>MAKPTEWRPKGVVGAEAIRRESPAGRFLPEGPLAEFVEHFWTVSWDLSGQPSLVRETLPHPSVHLVIEEGRSGLAGVHTGRFSRRLEGRGWVLGTKFLPGCFRPFWGRPVSEFTDQVLPLATALGPPGAALEAAVLGCGEDASTAVTHVEAFLLERLPRPDAKARLARSIVARILEDRELTQAEAVAREAGLSLRSLQRLFQDYVGVSPKWVIQRYRLHEAMEQLEAHQAVDLPALALALGFFDQAHFIKAFRTYLGRTPAVYARGPEG</sequence>
<name>A0ABQ5QCP5_9BACT</name>
<organism evidence="5 6">
    <name type="scientific">Geothrix limicola</name>
    <dbReference type="NCBI Taxonomy" id="2927978"/>
    <lineage>
        <taxon>Bacteria</taxon>
        <taxon>Pseudomonadati</taxon>
        <taxon>Acidobacteriota</taxon>
        <taxon>Holophagae</taxon>
        <taxon>Holophagales</taxon>
        <taxon>Holophagaceae</taxon>
        <taxon>Geothrix</taxon>
    </lineage>
</organism>
<gene>
    <name evidence="5" type="ORF">GETHLI_04020</name>
</gene>
<dbReference type="EMBL" id="BSDE01000001">
    <property type="protein sequence ID" value="GLH71900.1"/>
    <property type="molecule type" value="Genomic_DNA"/>
</dbReference>
<dbReference type="PANTHER" id="PTHR46796">
    <property type="entry name" value="HTH-TYPE TRANSCRIPTIONAL ACTIVATOR RHAS-RELATED"/>
    <property type="match status" value="1"/>
</dbReference>
<keyword evidence="6" id="KW-1185">Reference proteome</keyword>
<protein>
    <submittedName>
        <fullName evidence="5">AraC family transcriptional regulator</fullName>
    </submittedName>
</protein>
<keyword evidence="1" id="KW-0805">Transcription regulation</keyword>
<dbReference type="InterPro" id="IPR018060">
    <property type="entry name" value="HTH_AraC"/>
</dbReference>
<dbReference type="Proteomes" id="UP001165069">
    <property type="component" value="Unassembled WGS sequence"/>
</dbReference>
<keyword evidence="2" id="KW-0238">DNA-binding</keyword>
<feature type="domain" description="HTH araC/xylS-type" evidence="4">
    <location>
        <begin position="165"/>
        <end position="266"/>
    </location>
</feature>
<dbReference type="PROSITE" id="PS00041">
    <property type="entry name" value="HTH_ARAC_FAMILY_1"/>
    <property type="match status" value="1"/>
</dbReference>
<dbReference type="PANTHER" id="PTHR46796:SF12">
    <property type="entry name" value="HTH-TYPE DNA-BINDING TRANSCRIPTIONAL ACTIVATOR EUTR"/>
    <property type="match status" value="1"/>
</dbReference>
<dbReference type="SUPFAM" id="SSF46689">
    <property type="entry name" value="Homeodomain-like"/>
    <property type="match status" value="1"/>
</dbReference>
<accession>A0ABQ5QCP5</accession>
<evidence type="ECO:0000256" key="2">
    <source>
        <dbReference type="ARBA" id="ARBA00023125"/>
    </source>
</evidence>
<proteinExistence type="predicted"/>
<dbReference type="RefSeq" id="WP_285569610.1">
    <property type="nucleotide sequence ID" value="NZ_BSDE01000001.1"/>
</dbReference>
<dbReference type="InterPro" id="IPR050204">
    <property type="entry name" value="AraC_XylS_family_regulators"/>
</dbReference>
<dbReference type="PROSITE" id="PS01124">
    <property type="entry name" value="HTH_ARAC_FAMILY_2"/>
    <property type="match status" value="1"/>
</dbReference>
<dbReference type="Pfam" id="PF12833">
    <property type="entry name" value="HTH_18"/>
    <property type="match status" value="1"/>
</dbReference>
<evidence type="ECO:0000313" key="5">
    <source>
        <dbReference type="EMBL" id="GLH71900.1"/>
    </source>
</evidence>
<dbReference type="InterPro" id="IPR009057">
    <property type="entry name" value="Homeodomain-like_sf"/>
</dbReference>
<evidence type="ECO:0000259" key="4">
    <source>
        <dbReference type="PROSITE" id="PS01124"/>
    </source>
</evidence>
<dbReference type="InterPro" id="IPR018062">
    <property type="entry name" value="HTH_AraC-typ_CS"/>
</dbReference>
<dbReference type="Pfam" id="PF20240">
    <property type="entry name" value="DUF6597"/>
    <property type="match status" value="1"/>
</dbReference>
<comment type="caution">
    <text evidence="5">The sequence shown here is derived from an EMBL/GenBank/DDBJ whole genome shotgun (WGS) entry which is preliminary data.</text>
</comment>
<keyword evidence="3" id="KW-0804">Transcription</keyword>